<sequence length="169" mass="19239">MGAESDGTGQMGAKSGGRGQMDVERETMGSARVRRGGVKGRRGGGRRGRRGGGRGSTSRLKKSIEDEHMQGLLVEQEDLRQKQEKEHQDKLDEEALQQAREEDLMFERIDLEKEREEHQWEAMMDLLNDCRFPDEEESMDVEMYNITKASINFMVNTYESVTHGQPSSE</sequence>
<accession>A0A6L2KYD0</accession>
<gene>
    <name evidence="2" type="ORF">Tci_024882</name>
</gene>
<evidence type="ECO:0000256" key="1">
    <source>
        <dbReference type="SAM" id="MobiDB-lite"/>
    </source>
</evidence>
<dbReference type="EMBL" id="BKCJ010003088">
    <property type="protein sequence ID" value="GEU52904.1"/>
    <property type="molecule type" value="Genomic_DNA"/>
</dbReference>
<proteinExistence type="predicted"/>
<feature type="compositionally biased region" description="Basic residues" evidence="1">
    <location>
        <begin position="32"/>
        <end position="52"/>
    </location>
</feature>
<feature type="compositionally biased region" description="Basic and acidic residues" evidence="1">
    <location>
        <begin position="77"/>
        <end position="90"/>
    </location>
</feature>
<name>A0A6L2KYD0_TANCI</name>
<protein>
    <submittedName>
        <fullName evidence="2">Splicing factor</fullName>
    </submittedName>
</protein>
<comment type="caution">
    <text evidence="2">The sequence shown here is derived from an EMBL/GenBank/DDBJ whole genome shotgun (WGS) entry which is preliminary data.</text>
</comment>
<organism evidence="2">
    <name type="scientific">Tanacetum cinerariifolium</name>
    <name type="common">Dalmatian daisy</name>
    <name type="synonym">Chrysanthemum cinerariifolium</name>
    <dbReference type="NCBI Taxonomy" id="118510"/>
    <lineage>
        <taxon>Eukaryota</taxon>
        <taxon>Viridiplantae</taxon>
        <taxon>Streptophyta</taxon>
        <taxon>Embryophyta</taxon>
        <taxon>Tracheophyta</taxon>
        <taxon>Spermatophyta</taxon>
        <taxon>Magnoliopsida</taxon>
        <taxon>eudicotyledons</taxon>
        <taxon>Gunneridae</taxon>
        <taxon>Pentapetalae</taxon>
        <taxon>asterids</taxon>
        <taxon>campanulids</taxon>
        <taxon>Asterales</taxon>
        <taxon>Asteraceae</taxon>
        <taxon>Asteroideae</taxon>
        <taxon>Anthemideae</taxon>
        <taxon>Anthemidinae</taxon>
        <taxon>Tanacetum</taxon>
    </lineage>
</organism>
<reference evidence="2" key="1">
    <citation type="journal article" date="2019" name="Sci. Rep.">
        <title>Draft genome of Tanacetum cinerariifolium, the natural source of mosquito coil.</title>
        <authorList>
            <person name="Yamashiro T."/>
            <person name="Shiraishi A."/>
            <person name="Satake H."/>
            <person name="Nakayama K."/>
        </authorList>
    </citation>
    <scope>NUCLEOTIDE SEQUENCE</scope>
</reference>
<feature type="region of interest" description="Disordered" evidence="1">
    <location>
        <begin position="1"/>
        <end position="93"/>
    </location>
</feature>
<dbReference type="AlphaFoldDB" id="A0A6L2KYD0"/>
<evidence type="ECO:0000313" key="2">
    <source>
        <dbReference type="EMBL" id="GEU52904.1"/>
    </source>
</evidence>